<comment type="cofactor">
    <cofactor evidence="1">
        <name>Mg(2+)</name>
        <dbReference type="ChEBI" id="CHEBI:18420"/>
    </cofactor>
</comment>
<dbReference type="InterPro" id="IPR016064">
    <property type="entry name" value="NAD/diacylglycerol_kinase_sf"/>
</dbReference>
<keyword evidence="2" id="KW-0444">Lipid biosynthesis</keyword>
<dbReference type="Pfam" id="PF19279">
    <property type="entry name" value="YegS_C"/>
    <property type="match status" value="1"/>
</dbReference>
<dbReference type="GO" id="GO:0016301">
    <property type="term" value="F:kinase activity"/>
    <property type="evidence" value="ECO:0007669"/>
    <property type="project" value="UniProtKB-KW"/>
</dbReference>
<dbReference type="Proteomes" id="UP000625780">
    <property type="component" value="Unassembled WGS sequence"/>
</dbReference>
<dbReference type="InterPro" id="IPR017438">
    <property type="entry name" value="ATP-NAD_kinase_N"/>
</dbReference>
<keyword evidence="4" id="KW-0479">Metal-binding</keyword>
<dbReference type="Gene3D" id="2.60.200.40">
    <property type="match status" value="1"/>
</dbReference>
<dbReference type="RefSeq" id="WP_188369054.1">
    <property type="nucleotide sequence ID" value="NZ_BMFH01000001.1"/>
</dbReference>
<keyword evidence="7" id="KW-0067">ATP-binding</keyword>
<evidence type="ECO:0000256" key="3">
    <source>
        <dbReference type="ARBA" id="ARBA00022679"/>
    </source>
</evidence>
<gene>
    <name evidence="13" type="ORF">GCM10011361_04240</name>
</gene>
<evidence type="ECO:0000256" key="6">
    <source>
        <dbReference type="ARBA" id="ARBA00022777"/>
    </source>
</evidence>
<dbReference type="Gene3D" id="3.40.50.10330">
    <property type="entry name" value="Probable inorganic polyphosphate/atp-NAD kinase, domain 1"/>
    <property type="match status" value="1"/>
</dbReference>
<proteinExistence type="predicted"/>
<evidence type="ECO:0000256" key="9">
    <source>
        <dbReference type="ARBA" id="ARBA00023098"/>
    </source>
</evidence>
<dbReference type="EMBL" id="BMFH01000001">
    <property type="protein sequence ID" value="GGD40272.1"/>
    <property type="molecule type" value="Genomic_DNA"/>
</dbReference>
<dbReference type="PROSITE" id="PS50146">
    <property type="entry name" value="DAGK"/>
    <property type="match status" value="1"/>
</dbReference>
<name>A0ABQ1QSP2_9FLAO</name>
<dbReference type="NCBIfam" id="TIGR00147">
    <property type="entry name" value="YegS/Rv2252/BmrU family lipid kinase"/>
    <property type="match status" value="1"/>
</dbReference>
<dbReference type="SUPFAM" id="SSF111331">
    <property type="entry name" value="NAD kinase/diacylglycerol kinase-like"/>
    <property type="match status" value="1"/>
</dbReference>
<evidence type="ECO:0000256" key="11">
    <source>
        <dbReference type="ARBA" id="ARBA00023264"/>
    </source>
</evidence>
<dbReference type="SMART" id="SM00046">
    <property type="entry name" value="DAGKc"/>
    <property type="match status" value="1"/>
</dbReference>
<keyword evidence="10" id="KW-0594">Phospholipid biosynthesis</keyword>
<dbReference type="Pfam" id="PF00781">
    <property type="entry name" value="DAGK_cat"/>
    <property type="match status" value="1"/>
</dbReference>
<dbReference type="InterPro" id="IPR050187">
    <property type="entry name" value="Lipid_Phosphate_FormReg"/>
</dbReference>
<dbReference type="InterPro" id="IPR005218">
    <property type="entry name" value="Diacylglycerol/lipid_kinase"/>
</dbReference>
<accession>A0ABQ1QSP2</accession>
<evidence type="ECO:0000256" key="1">
    <source>
        <dbReference type="ARBA" id="ARBA00001946"/>
    </source>
</evidence>
<evidence type="ECO:0000256" key="10">
    <source>
        <dbReference type="ARBA" id="ARBA00023209"/>
    </source>
</evidence>
<dbReference type="InterPro" id="IPR045540">
    <property type="entry name" value="YegS/DAGK_C"/>
</dbReference>
<keyword evidence="6 13" id="KW-0418">Kinase</keyword>
<comment type="caution">
    <text evidence="13">The sequence shown here is derived from an EMBL/GenBank/DDBJ whole genome shotgun (WGS) entry which is preliminary data.</text>
</comment>
<evidence type="ECO:0000313" key="13">
    <source>
        <dbReference type="EMBL" id="GGD40272.1"/>
    </source>
</evidence>
<evidence type="ECO:0000256" key="4">
    <source>
        <dbReference type="ARBA" id="ARBA00022723"/>
    </source>
</evidence>
<evidence type="ECO:0000313" key="14">
    <source>
        <dbReference type="Proteomes" id="UP000625780"/>
    </source>
</evidence>
<dbReference type="PANTHER" id="PTHR12358">
    <property type="entry name" value="SPHINGOSINE KINASE"/>
    <property type="match status" value="1"/>
</dbReference>
<evidence type="ECO:0000256" key="2">
    <source>
        <dbReference type="ARBA" id="ARBA00022516"/>
    </source>
</evidence>
<evidence type="ECO:0000259" key="12">
    <source>
        <dbReference type="PROSITE" id="PS50146"/>
    </source>
</evidence>
<keyword evidence="11" id="KW-1208">Phospholipid metabolism</keyword>
<organism evidence="13 14">
    <name type="scientific">Muriicola marianensis</name>
    <dbReference type="NCBI Taxonomy" id="1324801"/>
    <lineage>
        <taxon>Bacteria</taxon>
        <taxon>Pseudomonadati</taxon>
        <taxon>Bacteroidota</taxon>
        <taxon>Flavobacteriia</taxon>
        <taxon>Flavobacteriales</taxon>
        <taxon>Flavobacteriaceae</taxon>
        <taxon>Muriicola</taxon>
    </lineage>
</organism>
<sequence length="305" mass="33948">MKLVFIINNKNNRLRKVLPGLMDYFQQQYPARVAFQFTERRKHATELAKNAVEIGCEYLVAAGGDGTLNEVVNGLLLSERSAEEYPVLGLLPFGSANDFARTAGMTSSWEDLNKGIQSGSARPVDLGRITLQNTKEVRYFINISGIGLGPEVVQHMERTRPVLGSSFHYFKSILSGFLSYRKKKVICQSPSWKWEGKLLQMAVANGRYFGNAICVAPKASLSDGQFRVVIFGDLSIWDYIKNLSKLKRGVRIVHPEVSYHSAKELRLESPDSCGIEADGEYVGHLPASISILPGGVRLLMPPRRN</sequence>
<keyword evidence="3" id="KW-0808">Transferase</keyword>
<keyword evidence="14" id="KW-1185">Reference proteome</keyword>
<dbReference type="PANTHER" id="PTHR12358:SF106">
    <property type="entry name" value="LIPID KINASE YEGS"/>
    <property type="match status" value="1"/>
</dbReference>
<keyword evidence="5" id="KW-0547">Nucleotide-binding</keyword>
<evidence type="ECO:0000256" key="8">
    <source>
        <dbReference type="ARBA" id="ARBA00022842"/>
    </source>
</evidence>
<evidence type="ECO:0000256" key="5">
    <source>
        <dbReference type="ARBA" id="ARBA00022741"/>
    </source>
</evidence>
<dbReference type="InterPro" id="IPR001206">
    <property type="entry name" value="Diacylglycerol_kinase_cat_dom"/>
</dbReference>
<keyword evidence="9" id="KW-0443">Lipid metabolism</keyword>
<feature type="domain" description="DAGKc" evidence="12">
    <location>
        <begin position="1"/>
        <end position="133"/>
    </location>
</feature>
<protein>
    <submittedName>
        <fullName evidence="13">Lipid kinase</fullName>
    </submittedName>
</protein>
<keyword evidence="8" id="KW-0460">Magnesium</keyword>
<evidence type="ECO:0000256" key="7">
    <source>
        <dbReference type="ARBA" id="ARBA00022840"/>
    </source>
</evidence>
<reference evidence="14" key="1">
    <citation type="journal article" date="2019" name="Int. J. Syst. Evol. Microbiol.">
        <title>The Global Catalogue of Microorganisms (GCM) 10K type strain sequencing project: providing services to taxonomists for standard genome sequencing and annotation.</title>
        <authorList>
            <consortium name="The Broad Institute Genomics Platform"/>
            <consortium name="The Broad Institute Genome Sequencing Center for Infectious Disease"/>
            <person name="Wu L."/>
            <person name="Ma J."/>
        </authorList>
    </citation>
    <scope>NUCLEOTIDE SEQUENCE [LARGE SCALE GENOMIC DNA]</scope>
    <source>
        <strain evidence="14">CGMCC 1.12606</strain>
    </source>
</reference>